<dbReference type="EMBL" id="CP001357">
    <property type="protein sequence ID" value="ACN83872.1"/>
    <property type="molecule type" value="Genomic_DNA"/>
</dbReference>
<dbReference type="RefSeq" id="WP_012670916.1">
    <property type="nucleotide sequence ID" value="NC_012225.1"/>
</dbReference>
<sequence length="105" mass="12054">MRDRILCLSFTLLIFVFGMFINLFYKTKNANDKLISITVKGAVVNQGVYFCKYGISVNEVLEICGGMTELGFLPIGFDYNMPITNDTTINIQKRYSTIRKNYEEN</sequence>
<organism evidence="2 3">
    <name type="scientific">Brachyspira hyodysenteriae (strain ATCC 49526 / WA1)</name>
    <dbReference type="NCBI Taxonomy" id="565034"/>
    <lineage>
        <taxon>Bacteria</taxon>
        <taxon>Pseudomonadati</taxon>
        <taxon>Spirochaetota</taxon>
        <taxon>Spirochaetia</taxon>
        <taxon>Brachyspirales</taxon>
        <taxon>Brachyspiraceae</taxon>
        <taxon>Brachyspira</taxon>
    </lineage>
</organism>
<dbReference type="STRING" id="565034.BHWA1_01396"/>
<evidence type="ECO:0000256" key="1">
    <source>
        <dbReference type="SAM" id="Phobius"/>
    </source>
</evidence>
<keyword evidence="1" id="KW-1133">Transmembrane helix</keyword>
<evidence type="ECO:0000313" key="3">
    <source>
        <dbReference type="Proteomes" id="UP000001803"/>
    </source>
</evidence>
<dbReference type="KEGG" id="bhy:BHWA1_01396"/>
<proteinExistence type="predicted"/>
<name>A0A3B6V912_BRAHW</name>
<evidence type="ECO:0008006" key="4">
    <source>
        <dbReference type="Google" id="ProtNLM"/>
    </source>
</evidence>
<gene>
    <name evidence="2" type="ordered locus">BHWA1_01396</name>
</gene>
<reference evidence="2 3" key="1">
    <citation type="journal article" date="2009" name="PLoS ONE">
        <title>Genome sequence of the pathogenic intestinal spirochete Brachyspira hyodysenteriae reveals adaptations to its lifestyle in the porcine large intestine.</title>
        <authorList>
            <person name="Bellgard M.I."/>
            <person name="Wanchanthuek P."/>
            <person name="La T."/>
            <person name="Ryan K."/>
            <person name="Moolhuijzen P."/>
            <person name="Albertyn Z."/>
            <person name="Shaban B."/>
            <person name="Motro Y."/>
            <person name="Dunn D.S."/>
            <person name="Schibeci D."/>
            <person name="Hunter A."/>
            <person name="Barrero R."/>
            <person name="Phillips N.D."/>
            <person name="Hampson D.J."/>
        </authorList>
    </citation>
    <scope>NUCLEOTIDE SEQUENCE [LARGE SCALE GENOMIC DNA]</scope>
    <source>
        <strain evidence="3">ATCC 49526 / WA1</strain>
    </source>
</reference>
<protein>
    <recommendedName>
        <fullName evidence="4">Soluble ligand binding domain-containing protein</fullName>
    </recommendedName>
</protein>
<evidence type="ECO:0000313" key="2">
    <source>
        <dbReference type="EMBL" id="ACN83872.1"/>
    </source>
</evidence>
<dbReference type="AlphaFoldDB" id="A0A3B6V912"/>
<dbReference type="GeneID" id="63962494"/>
<keyword evidence="1" id="KW-0472">Membrane</keyword>
<dbReference type="SUPFAM" id="SSF142984">
    <property type="entry name" value="Nqo1 middle domain-like"/>
    <property type="match status" value="1"/>
</dbReference>
<dbReference type="Proteomes" id="UP000001803">
    <property type="component" value="Chromosome"/>
</dbReference>
<accession>A0A3B6V912</accession>
<feature type="transmembrane region" description="Helical" evidence="1">
    <location>
        <begin position="5"/>
        <end position="25"/>
    </location>
</feature>
<keyword evidence="3" id="KW-1185">Reference proteome</keyword>
<keyword evidence="1" id="KW-0812">Transmembrane</keyword>